<dbReference type="EMBL" id="CDOL01000225">
    <property type="protein sequence ID" value="CEN53104.1"/>
    <property type="molecule type" value="Genomic_DNA"/>
</dbReference>
<evidence type="ECO:0008006" key="3">
    <source>
        <dbReference type="Google" id="ProtNLM"/>
    </source>
</evidence>
<dbReference type="AlphaFoldDB" id="A0A0B7IR75"/>
<gene>
    <name evidence="1" type="ORF">CCAND93_370006</name>
</gene>
<proteinExistence type="predicted"/>
<evidence type="ECO:0000313" key="1">
    <source>
        <dbReference type="EMBL" id="CEN53104.1"/>
    </source>
</evidence>
<dbReference type="Proteomes" id="UP000038200">
    <property type="component" value="Unassembled WGS sequence"/>
</dbReference>
<protein>
    <recommendedName>
        <fullName evidence="3">HD domain-containing protein</fullName>
    </recommendedName>
</protein>
<evidence type="ECO:0000313" key="2">
    <source>
        <dbReference type="Proteomes" id="UP000038200"/>
    </source>
</evidence>
<name>A0A0B7IR75_9FLAO</name>
<sequence length="346" mass="41255">MMKSISFKDAIDQTFQQQNWNYYKGKEEFTENPMLSIEESKEFIKNFIKLSGKAENALNEEIDKIEDRATHIVSTFFIGHYIYQNNEKIKDLIDKQLGELIKKMKISSDNRLFTFVWFLTCLFHDLGYAIEKSTGIKYISLEELKNKTSDLKEVEGIPPFYKEIHPKYYDYRIREGGKNDHGITAAYLMFHSLCKIRYWTELSGDATFNWEQGLEDIYNFCAWNVLAHNIWFSEKNDEDKYRKYGMHELIFDHSLGDNYKITLEEYPFFFFLCLIDTIEPYKRIKDYEKLSKIKLKMSDEKIEIISELENNEEKKVLDQVESLKKWLIPTERTNKVTIYLTPKKGN</sequence>
<accession>A0A0B7IR75</accession>
<reference evidence="1 2" key="1">
    <citation type="submission" date="2015-01" db="EMBL/GenBank/DDBJ databases">
        <authorList>
            <person name="Xiang T."/>
            <person name="Song Y."/>
            <person name="Huang L."/>
            <person name="Wang B."/>
            <person name="Wu P."/>
        </authorList>
    </citation>
    <scope>NUCLEOTIDE SEQUENCE [LARGE SCALE GENOMIC DNA]</scope>
    <source>
        <strain evidence="1 2">CcD93</strain>
    </source>
</reference>
<organism evidence="1 2">
    <name type="scientific">Capnocytophaga canis</name>
    <dbReference type="NCBI Taxonomy" id="1848903"/>
    <lineage>
        <taxon>Bacteria</taxon>
        <taxon>Pseudomonadati</taxon>
        <taxon>Bacteroidota</taxon>
        <taxon>Flavobacteriia</taxon>
        <taxon>Flavobacteriales</taxon>
        <taxon>Flavobacteriaceae</taxon>
        <taxon>Capnocytophaga</taxon>
    </lineage>
</organism>